<dbReference type="Proteomes" id="UP000596248">
    <property type="component" value="Chromosome"/>
</dbReference>
<organism evidence="2 3">
    <name type="scientific">Brevibacillus choshinensis</name>
    <dbReference type="NCBI Taxonomy" id="54911"/>
    <lineage>
        <taxon>Bacteria</taxon>
        <taxon>Bacillati</taxon>
        <taxon>Bacillota</taxon>
        <taxon>Bacilli</taxon>
        <taxon>Bacillales</taxon>
        <taxon>Paenibacillaceae</taxon>
        <taxon>Brevibacillus</taxon>
    </lineage>
</organism>
<protein>
    <submittedName>
        <fullName evidence="2">Uncharacterized protein</fullName>
    </submittedName>
</protein>
<dbReference type="EMBL" id="CP069127">
    <property type="protein sequence ID" value="QRG67339.1"/>
    <property type="molecule type" value="Genomic_DNA"/>
</dbReference>
<keyword evidence="1" id="KW-1133">Transmembrane helix</keyword>
<sequence>MGAGKKILNGVNKFYGFMTSLGIIVVAVWLIASWMGVDVQGKIEEAADPGKKYVEAIKSSSLQKYSAGTTW</sequence>
<proteinExistence type="predicted"/>
<keyword evidence="1" id="KW-0472">Membrane</keyword>
<evidence type="ECO:0000313" key="2">
    <source>
        <dbReference type="EMBL" id="QRG67339.1"/>
    </source>
</evidence>
<evidence type="ECO:0000313" key="3">
    <source>
        <dbReference type="Proteomes" id="UP000596248"/>
    </source>
</evidence>
<gene>
    <name evidence="2" type="ORF">JNE38_28525</name>
</gene>
<reference evidence="2 3" key="1">
    <citation type="submission" date="2021-01" db="EMBL/GenBank/DDBJ databases">
        <title>Identification of strong promoters based on the transcriptome of Brevibacillus choshinensis.</title>
        <authorList>
            <person name="Yao D."/>
            <person name="Zhang K."/>
            <person name="Wu J."/>
        </authorList>
    </citation>
    <scope>NUCLEOTIDE SEQUENCE [LARGE SCALE GENOMIC DNA]</scope>
    <source>
        <strain evidence="2 3">HPD31-SP3</strain>
    </source>
</reference>
<accession>A0ABX7FM55</accession>
<evidence type="ECO:0000256" key="1">
    <source>
        <dbReference type="SAM" id="Phobius"/>
    </source>
</evidence>
<feature type="transmembrane region" description="Helical" evidence="1">
    <location>
        <begin position="14"/>
        <end position="32"/>
    </location>
</feature>
<keyword evidence="1" id="KW-0812">Transmembrane</keyword>
<name>A0ABX7FM55_BRECH</name>
<keyword evidence="3" id="KW-1185">Reference proteome</keyword>
<dbReference type="RefSeq" id="WP_203354397.1">
    <property type="nucleotide sequence ID" value="NZ_CP069127.1"/>
</dbReference>